<organism evidence="17 18">
    <name type="scientific">Siculibacillus lacustris</name>
    <dbReference type="NCBI Taxonomy" id="1549641"/>
    <lineage>
        <taxon>Bacteria</taxon>
        <taxon>Pseudomonadati</taxon>
        <taxon>Pseudomonadota</taxon>
        <taxon>Alphaproteobacteria</taxon>
        <taxon>Hyphomicrobiales</taxon>
        <taxon>Ancalomicrobiaceae</taxon>
        <taxon>Siculibacillus</taxon>
    </lineage>
</organism>
<dbReference type="OrthoDB" id="9812123at2"/>
<dbReference type="InterPro" id="IPR015806">
    <property type="entry name" value="Pyrv_Knase_insert_dom_sf"/>
</dbReference>
<proteinExistence type="inferred from homology"/>
<dbReference type="Pfam" id="PF02887">
    <property type="entry name" value="PK_C"/>
    <property type="match status" value="1"/>
</dbReference>
<dbReference type="NCBIfam" id="TIGR01064">
    <property type="entry name" value="pyruv_kin"/>
    <property type="match status" value="1"/>
</dbReference>
<dbReference type="AlphaFoldDB" id="A0A4Q9VWL0"/>
<dbReference type="PRINTS" id="PR01050">
    <property type="entry name" value="PYRUVTKNASE"/>
</dbReference>
<keyword evidence="6" id="KW-0479">Metal-binding</keyword>
<dbReference type="InterPro" id="IPR015813">
    <property type="entry name" value="Pyrv/PenolPyrv_kinase-like_dom"/>
</dbReference>
<comment type="cofactor">
    <cofactor evidence="1">
        <name>K(+)</name>
        <dbReference type="ChEBI" id="CHEBI:29103"/>
    </cofactor>
</comment>
<evidence type="ECO:0000256" key="14">
    <source>
        <dbReference type="RuleBase" id="RU000504"/>
    </source>
</evidence>
<protein>
    <recommendedName>
        <fullName evidence="4 13">Pyruvate kinase</fullName>
        <ecNumber evidence="4 13">2.7.1.40</ecNumber>
    </recommendedName>
</protein>
<evidence type="ECO:0000256" key="12">
    <source>
        <dbReference type="ARBA" id="ARBA00023317"/>
    </source>
</evidence>
<dbReference type="InterPro" id="IPR001697">
    <property type="entry name" value="Pyr_Knase"/>
</dbReference>
<keyword evidence="9" id="KW-0067">ATP-binding</keyword>
<dbReference type="RefSeq" id="WP_131305931.1">
    <property type="nucleotide sequence ID" value="NZ_SJFN01000003.1"/>
</dbReference>
<evidence type="ECO:0000256" key="8">
    <source>
        <dbReference type="ARBA" id="ARBA00022777"/>
    </source>
</evidence>
<evidence type="ECO:0000256" key="7">
    <source>
        <dbReference type="ARBA" id="ARBA00022741"/>
    </source>
</evidence>
<name>A0A4Q9VWL0_9HYPH</name>
<evidence type="ECO:0000256" key="3">
    <source>
        <dbReference type="ARBA" id="ARBA00008663"/>
    </source>
</evidence>
<comment type="similarity">
    <text evidence="3 14">Belongs to the pyruvate kinase family.</text>
</comment>
<evidence type="ECO:0000256" key="10">
    <source>
        <dbReference type="ARBA" id="ARBA00022842"/>
    </source>
</evidence>
<dbReference type="Proteomes" id="UP000292781">
    <property type="component" value="Unassembled WGS sequence"/>
</dbReference>
<dbReference type="EC" id="2.7.1.40" evidence="4 13"/>
<feature type="domain" description="Pyruvate kinase C-terminal" evidence="16">
    <location>
        <begin position="355"/>
        <end position="468"/>
    </location>
</feature>
<evidence type="ECO:0000313" key="18">
    <source>
        <dbReference type="Proteomes" id="UP000292781"/>
    </source>
</evidence>
<keyword evidence="10 14" id="KW-0460">Magnesium</keyword>
<reference evidence="17 18" key="1">
    <citation type="submission" date="2019-02" db="EMBL/GenBank/DDBJ databases">
        <title>Siculibacillus lacustris gen. nov., sp. nov., a new rosette-forming bacterium isolated from a freshwater crater lake (Lake St. Ana, Romania).</title>
        <authorList>
            <person name="Felfoldi T."/>
            <person name="Marton Z."/>
            <person name="Szabo A."/>
            <person name="Mentes A."/>
            <person name="Boka K."/>
            <person name="Marialigeti K."/>
            <person name="Mathe I."/>
            <person name="Koncz M."/>
            <person name="Schumann P."/>
            <person name="Toth E."/>
        </authorList>
    </citation>
    <scope>NUCLEOTIDE SEQUENCE [LARGE SCALE GENOMIC DNA]</scope>
    <source>
        <strain evidence="17 18">SA-279</strain>
    </source>
</reference>
<keyword evidence="11 14" id="KW-0324">Glycolysis</keyword>
<dbReference type="GO" id="GO:0004743">
    <property type="term" value="F:pyruvate kinase activity"/>
    <property type="evidence" value="ECO:0007669"/>
    <property type="project" value="UniProtKB-UniRule"/>
</dbReference>
<dbReference type="SUPFAM" id="SSF50800">
    <property type="entry name" value="PK beta-barrel domain-like"/>
    <property type="match status" value="1"/>
</dbReference>
<evidence type="ECO:0000256" key="6">
    <source>
        <dbReference type="ARBA" id="ARBA00022723"/>
    </source>
</evidence>
<dbReference type="PANTHER" id="PTHR11817">
    <property type="entry name" value="PYRUVATE KINASE"/>
    <property type="match status" value="1"/>
</dbReference>
<evidence type="ECO:0000256" key="5">
    <source>
        <dbReference type="ARBA" id="ARBA00022679"/>
    </source>
</evidence>
<keyword evidence="12 17" id="KW-0670">Pyruvate</keyword>
<evidence type="ECO:0000259" key="15">
    <source>
        <dbReference type="Pfam" id="PF00224"/>
    </source>
</evidence>
<accession>A0A4Q9VWL0</accession>
<keyword evidence="18" id="KW-1185">Reference proteome</keyword>
<dbReference type="SUPFAM" id="SSF52935">
    <property type="entry name" value="PK C-terminal domain-like"/>
    <property type="match status" value="1"/>
</dbReference>
<evidence type="ECO:0000259" key="16">
    <source>
        <dbReference type="Pfam" id="PF02887"/>
    </source>
</evidence>
<dbReference type="GO" id="GO:0000287">
    <property type="term" value="F:magnesium ion binding"/>
    <property type="evidence" value="ECO:0007669"/>
    <property type="project" value="UniProtKB-UniRule"/>
</dbReference>
<keyword evidence="8 14" id="KW-0418">Kinase</keyword>
<dbReference type="InterPro" id="IPR036918">
    <property type="entry name" value="Pyrv_Knase_C_sf"/>
</dbReference>
<dbReference type="InterPro" id="IPR015793">
    <property type="entry name" value="Pyrv_Knase_brl"/>
</dbReference>
<dbReference type="InterPro" id="IPR015795">
    <property type="entry name" value="Pyrv_Knase_C"/>
</dbReference>
<evidence type="ECO:0000313" key="17">
    <source>
        <dbReference type="EMBL" id="TBW40712.1"/>
    </source>
</evidence>
<dbReference type="UniPathway" id="UPA00109">
    <property type="reaction ID" value="UER00188"/>
</dbReference>
<dbReference type="FunFam" id="2.40.33.10:FF:000001">
    <property type="entry name" value="Pyruvate kinase"/>
    <property type="match status" value="1"/>
</dbReference>
<keyword evidence="7" id="KW-0547">Nucleotide-binding</keyword>
<dbReference type="Gene3D" id="3.20.20.60">
    <property type="entry name" value="Phosphoenolpyruvate-binding domains"/>
    <property type="match status" value="1"/>
</dbReference>
<dbReference type="GO" id="GO:0016301">
    <property type="term" value="F:kinase activity"/>
    <property type="evidence" value="ECO:0007669"/>
    <property type="project" value="UniProtKB-KW"/>
</dbReference>
<dbReference type="InterPro" id="IPR018209">
    <property type="entry name" value="Pyrv_Knase_AS"/>
</dbReference>
<dbReference type="InterPro" id="IPR011037">
    <property type="entry name" value="Pyrv_Knase-like_insert_dom_sf"/>
</dbReference>
<keyword evidence="5 14" id="KW-0808">Transferase</keyword>
<dbReference type="PROSITE" id="PS00110">
    <property type="entry name" value="PYRUVATE_KINASE"/>
    <property type="match status" value="1"/>
</dbReference>
<comment type="caution">
    <text evidence="17">The sequence shown here is derived from an EMBL/GenBank/DDBJ whole genome shotgun (WGS) entry which is preliminary data.</text>
</comment>
<comment type="catalytic activity">
    <reaction evidence="14">
        <text>pyruvate + ATP = phosphoenolpyruvate + ADP + H(+)</text>
        <dbReference type="Rhea" id="RHEA:18157"/>
        <dbReference type="ChEBI" id="CHEBI:15361"/>
        <dbReference type="ChEBI" id="CHEBI:15378"/>
        <dbReference type="ChEBI" id="CHEBI:30616"/>
        <dbReference type="ChEBI" id="CHEBI:58702"/>
        <dbReference type="ChEBI" id="CHEBI:456216"/>
        <dbReference type="EC" id="2.7.1.40"/>
    </reaction>
</comment>
<evidence type="ECO:0000256" key="11">
    <source>
        <dbReference type="ARBA" id="ARBA00023152"/>
    </source>
</evidence>
<dbReference type="NCBIfam" id="NF004978">
    <property type="entry name" value="PRK06354.1"/>
    <property type="match status" value="1"/>
</dbReference>
<dbReference type="Gene3D" id="2.40.33.10">
    <property type="entry name" value="PK beta-barrel domain-like"/>
    <property type="match status" value="1"/>
</dbReference>
<comment type="pathway">
    <text evidence="2 14">Carbohydrate degradation; glycolysis; pyruvate from D-glyceraldehyde 3-phosphate: step 5/5.</text>
</comment>
<dbReference type="InterPro" id="IPR040442">
    <property type="entry name" value="Pyrv_kinase-like_dom_sf"/>
</dbReference>
<dbReference type="SUPFAM" id="SSF51621">
    <property type="entry name" value="Phosphoenolpyruvate/pyruvate domain"/>
    <property type="match status" value="1"/>
</dbReference>
<dbReference type="Gene3D" id="3.40.1380.20">
    <property type="entry name" value="Pyruvate kinase, C-terminal domain"/>
    <property type="match status" value="1"/>
</dbReference>
<dbReference type="NCBIfam" id="NF004491">
    <property type="entry name" value="PRK05826.1"/>
    <property type="match status" value="1"/>
</dbReference>
<evidence type="ECO:0000256" key="9">
    <source>
        <dbReference type="ARBA" id="ARBA00022840"/>
    </source>
</evidence>
<evidence type="ECO:0000256" key="13">
    <source>
        <dbReference type="NCBIfam" id="TIGR01064"/>
    </source>
</evidence>
<feature type="domain" description="Pyruvate kinase barrel" evidence="15">
    <location>
        <begin position="5"/>
        <end position="322"/>
    </location>
</feature>
<gene>
    <name evidence="17" type="primary">pyk</name>
    <name evidence="17" type="ORF">EYW49_03005</name>
</gene>
<dbReference type="GO" id="GO:0005524">
    <property type="term" value="F:ATP binding"/>
    <property type="evidence" value="ECO:0007669"/>
    <property type="project" value="UniProtKB-KW"/>
</dbReference>
<evidence type="ECO:0000256" key="2">
    <source>
        <dbReference type="ARBA" id="ARBA00004997"/>
    </source>
</evidence>
<dbReference type="GO" id="GO:0030955">
    <property type="term" value="F:potassium ion binding"/>
    <property type="evidence" value="ECO:0007669"/>
    <property type="project" value="UniProtKB-UniRule"/>
</dbReference>
<evidence type="ECO:0000256" key="1">
    <source>
        <dbReference type="ARBA" id="ARBA00001958"/>
    </source>
</evidence>
<sequence length="473" mass="50328">MRRNRRAKIVATVGPASSSPEMLKALHFAGVDTFRLNFSHGTHEDHAKVFAALRALEREIGSPIGILQDLQGPKIRVGTIRDGKITVTAGERIRFVPEGTDGEAMSIPLAHPEIFAAVSPGHDLLIDDGRVRVRVTGVSDKAIDAQVINGGVISNRKGVNLPGTVLDVSPLTAKDRKDLAFGLELGVDWVALSFVQKPSDVIEARSLIGDRAGLVSKIEKPSALESIDEIIALSDAIMVARGDLGVEIPHEDVPGRQKELVRACRHAVKPVIVATQMLDSMVAAPTPTRAEASDVATAIYDGADAVMLSAESATGLYPIETVEMMDRIIKSTESHKLYRSIVKASEPDVEHTPAHAIAAASADLAEAIGAPVIVTYTSSGATAARIARKRPPLPILALTPDERIARRMRLLWGVHSLRSEVADTYDAMVRRAAGSALAEGLAEPSQYIVVCSGIPFGQAGTTNNLRVVQAGNP</sequence>
<dbReference type="NCBIfam" id="NF004886">
    <property type="entry name" value="PRK06247.1"/>
    <property type="match status" value="1"/>
</dbReference>
<dbReference type="Pfam" id="PF00224">
    <property type="entry name" value="PK"/>
    <property type="match status" value="1"/>
</dbReference>
<dbReference type="EMBL" id="SJFN01000003">
    <property type="protein sequence ID" value="TBW40712.1"/>
    <property type="molecule type" value="Genomic_DNA"/>
</dbReference>
<evidence type="ECO:0000256" key="4">
    <source>
        <dbReference type="ARBA" id="ARBA00012142"/>
    </source>
</evidence>